<keyword evidence="1" id="KW-0472">Membrane</keyword>
<keyword evidence="1" id="KW-0812">Transmembrane</keyword>
<reference evidence="2" key="1">
    <citation type="journal article" date="2020" name="Nature">
        <title>Giant virus diversity and host interactions through global metagenomics.</title>
        <authorList>
            <person name="Schulz F."/>
            <person name="Roux S."/>
            <person name="Paez-Espino D."/>
            <person name="Jungbluth S."/>
            <person name="Walsh D.A."/>
            <person name="Denef V.J."/>
            <person name="McMahon K.D."/>
            <person name="Konstantinidis K.T."/>
            <person name="Eloe-Fadrosh E.A."/>
            <person name="Kyrpides N.C."/>
            <person name="Woyke T."/>
        </authorList>
    </citation>
    <scope>NUCLEOTIDE SEQUENCE</scope>
    <source>
        <strain evidence="2">GVMAG-M-3300009149-34</strain>
    </source>
</reference>
<evidence type="ECO:0000256" key="1">
    <source>
        <dbReference type="SAM" id="Phobius"/>
    </source>
</evidence>
<organism evidence="2">
    <name type="scientific">viral metagenome</name>
    <dbReference type="NCBI Taxonomy" id="1070528"/>
    <lineage>
        <taxon>unclassified sequences</taxon>
        <taxon>metagenomes</taxon>
        <taxon>organismal metagenomes</taxon>
    </lineage>
</organism>
<name>A0A6C0ESX0_9ZZZZ</name>
<keyword evidence="1" id="KW-1133">Transmembrane helix</keyword>
<feature type="transmembrane region" description="Helical" evidence="1">
    <location>
        <begin position="12"/>
        <end position="37"/>
    </location>
</feature>
<accession>A0A6C0ESX0</accession>
<evidence type="ECO:0000313" key="2">
    <source>
        <dbReference type="EMBL" id="QHT30385.1"/>
    </source>
</evidence>
<sequence length="54" mass="6686">MKLRNDMNRTHILWFLFGILLGRFGFIVTVLIFPLGWYTYYWQQNKLTIKFDKK</sequence>
<protein>
    <submittedName>
        <fullName evidence="2">Uncharacterized protein</fullName>
    </submittedName>
</protein>
<proteinExistence type="predicted"/>
<dbReference type="AlphaFoldDB" id="A0A6C0ESX0"/>
<dbReference type="EMBL" id="MN738897">
    <property type="protein sequence ID" value="QHT30385.1"/>
    <property type="molecule type" value="Genomic_DNA"/>
</dbReference>